<evidence type="ECO:0000256" key="10">
    <source>
        <dbReference type="ARBA" id="ARBA00033381"/>
    </source>
</evidence>
<dbReference type="InterPro" id="IPR015424">
    <property type="entry name" value="PyrdxlP-dep_Trfase"/>
</dbReference>
<proteinExistence type="inferred from homology"/>
<comment type="catalytic activity">
    <reaction evidence="11">
        <text>6-carboxyhexanoyl-[ACP] + L-alanine + H(+) = (8S)-8-amino-7-oxononanoate + holo-[ACP] + CO2</text>
        <dbReference type="Rhea" id="RHEA:42288"/>
        <dbReference type="Rhea" id="RHEA-COMP:9685"/>
        <dbReference type="Rhea" id="RHEA-COMP:9955"/>
        <dbReference type="ChEBI" id="CHEBI:15378"/>
        <dbReference type="ChEBI" id="CHEBI:16526"/>
        <dbReference type="ChEBI" id="CHEBI:57972"/>
        <dbReference type="ChEBI" id="CHEBI:64479"/>
        <dbReference type="ChEBI" id="CHEBI:78846"/>
        <dbReference type="ChEBI" id="CHEBI:149468"/>
        <dbReference type="EC" id="2.3.1.47"/>
    </reaction>
</comment>
<comment type="caution">
    <text evidence="14">The sequence shown here is derived from an EMBL/GenBank/DDBJ whole genome shotgun (WGS) entry which is preliminary data.</text>
</comment>
<comment type="cofactor">
    <cofactor evidence="1 12">
        <name>pyridoxal 5'-phosphate</name>
        <dbReference type="ChEBI" id="CHEBI:597326"/>
    </cofactor>
</comment>
<dbReference type="Pfam" id="PF00155">
    <property type="entry name" value="Aminotran_1_2"/>
    <property type="match status" value="1"/>
</dbReference>
<dbReference type="RefSeq" id="WP_133544274.1">
    <property type="nucleotide sequence ID" value="NZ_SNYQ01000003.1"/>
</dbReference>
<name>A0A4R6VCL8_9PAST</name>
<dbReference type="CDD" id="cd06454">
    <property type="entry name" value="KBL_like"/>
    <property type="match status" value="1"/>
</dbReference>
<keyword evidence="8 12" id="KW-0663">Pyridoxal phosphate</keyword>
<dbReference type="AlphaFoldDB" id="A0A4R6VCL8"/>
<evidence type="ECO:0000256" key="6">
    <source>
        <dbReference type="ARBA" id="ARBA00022679"/>
    </source>
</evidence>
<dbReference type="PANTHER" id="PTHR13693:SF100">
    <property type="entry name" value="8-AMINO-7-OXONONANOATE SYNTHASE"/>
    <property type="match status" value="1"/>
</dbReference>
<dbReference type="InterPro" id="IPR001917">
    <property type="entry name" value="Aminotrans_II_pyridoxalP_BS"/>
</dbReference>
<dbReference type="Gene3D" id="3.90.1150.10">
    <property type="entry name" value="Aspartate Aminotransferase, domain 1"/>
    <property type="match status" value="1"/>
</dbReference>
<dbReference type="InterPro" id="IPR050087">
    <property type="entry name" value="AON_synthase_class-II"/>
</dbReference>
<keyword evidence="15" id="KW-1185">Reference proteome</keyword>
<evidence type="ECO:0000256" key="9">
    <source>
        <dbReference type="ARBA" id="ARBA00032610"/>
    </source>
</evidence>
<evidence type="ECO:0000256" key="7">
    <source>
        <dbReference type="ARBA" id="ARBA00022756"/>
    </source>
</evidence>
<gene>
    <name evidence="14" type="ORF">EDC45_1102</name>
</gene>
<evidence type="ECO:0000256" key="5">
    <source>
        <dbReference type="ARBA" id="ARBA00013187"/>
    </source>
</evidence>
<feature type="domain" description="Aminotransferase class I/classII large" evidence="13">
    <location>
        <begin position="41"/>
        <end position="385"/>
    </location>
</feature>
<dbReference type="Gene3D" id="3.40.640.10">
    <property type="entry name" value="Type I PLP-dependent aspartate aminotransferase-like (Major domain)"/>
    <property type="match status" value="1"/>
</dbReference>
<dbReference type="PROSITE" id="PS00599">
    <property type="entry name" value="AA_TRANSFER_CLASS_2"/>
    <property type="match status" value="1"/>
</dbReference>
<evidence type="ECO:0000256" key="4">
    <source>
        <dbReference type="ARBA" id="ARBA00011738"/>
    </source>
</evidence>
<reference evidence="14 15" key="1">
    <citation type="submission" date="2019-03" db="EMBL/GenBank/DDBJ databases">
        <title>Genomic Encyclopedia of Type Strains, Phase IV (KMG-IV): sequencing the most valuable type-strain genomes for metagenomic binning, comparative biology and taxonomic classification.</title>
        <authorList>
            <person name="Goeker M."/>
        </authorList>
    </citation>
    <scope>NUCLEOTIDE SEQUENCE [LARGE SCALE GENOMIC DNA]</scope>
    <source>
        <strain evidence="14 15">DSM 28403</strain>
    </source>
</reference>
<evidence type="ECO:0000259" key="13">
    <source>
        <dbReference type="Pfam" id="PF00155"/>
    </source>
</evidence>
<evidence type="ECO:0000313" key="14">
    <source>
        <dbReference type="EMBL" id="TDQ58033.1"/>
    </source>
</evidence>
<dbReference type="EMBL" id="SNYQ01000003">
    <property type="protein sequence ID" value="TDQ58033.1"/>
    <property type="molecule type" value="Genomic_DNA"/>
</dbReference>
<evidence type="ECO:0000256" key="3">
    <source>
        <dbReference type="ARBA" id="ARBA00010008"/>
    </source>
</evidence>
<dbReference type="PANTHER" id="PTHR13693">
    <property type="entry name" value="CLASS II AMINOTRANSFERASE/8-AMINO-7-OXONONANOATE SYNTHASE"/>
    <property type="match status" value="1"/>
</dbReference>
<evidence type="ECO:0000256" key="12">
    <source>
        <dbReference type="RuleBase" id="RU003693"/>
    </source>
</evidence>
<evidence type="ECO:0000313" key="15">
    <source>
        <dbReference type="Proteomes" id="UP000295657"/>
    </source>
</evidence>
<dbReference type="OrthoDB" id="9807157at2"/>
<keyword evidence="7" id="KW-0093">Biotin biosynthesis</keyword>
<dbReference type="InterPro" id="IPR015422">
    <property type="entry name" value="PyrdxlP-dep_Trfase_small"/>
</dbReference>
<dbReference type="GO" id="GO:0030170">
    <property type="term" value="F:pyridoxal phosphate binding"/>
    <property type="evidence" value="ECO:0007669"/>
    <property type="project" value="InterPro"/>
</dbReference>
<dbReference type="GO" id="GO:0009102">
    <property type="term" value="P:biotin biosynthetic process"/>
    <property type="evidence" value="ECO:0007669"/>
    <property type="project" value="UniProtKB-KW"/>
</dbReference>
<accession>A0A4R6VCL8</accession>
<evidence type="ECO:0000256" key="1">
    <source>
        <dbReference type="ARBA" id="ARBA00001933"/>
    </source>
</evidence>
<evidence type="ECO:0000256" key="2">
    <source>
        <dbReference type="ARBA" id="ARBA00004746"/>
    </source>
</evidence>
<dbReference type="SUPFAM" id="SSF53383">
    <property type="entry name" value="PLP-dependent transferases"/>
    <property type="match status" value="1"/>
</dbReference>
<dbReference type="EC" id="2.3.1.47" evidence="5"/>
<comment type="pathway">
    <text evidence="2">Cofactor biosynthesis; biotin biosynthesis.</text>
</comment>
<dbReference type="GO" id="GO:0008710">
    <property type="term" value="F:8-amino-7-oxononanoate synthase activity"/>
    <property type="evidence" value="ECO:0007669"/>
    <property type="project" value="UniProtKB-EC"/>
</dbReference>
<comment type="similarity">
    <text evidence="3">Belongs to the class-II pyridoxal-phosphate-dependent aminotransferase family. BioF subfamily.</text>
</comment>
<protein>
    <recommendedName>
        <fullName evidence="5">8-amino-7-oxononanoate synthase</fullName>
        <ecNumber evidence="5">2.3.1.47</ecNumber>
    </recommendedName>
    <alternativeName>
        <fullName evidence="9">7-keto-8-amino-pelargonic acid synthase</fullName>
    </alternativeName>
    <alternativeName>
        <fullName evidence="10">8-amino-7-ketopelargonate synthase</fullName>
    </alternativeName>
</protein>
<dbReference type="InterPro" id="IPR015421">
    <property type="entry name" value="PyrdxlP-dep_Trfase_major"/>
</dbReference>
<organism evidence="14 15">
    <name type="scientific">Mesocricetibacter intestinalis</name>
    <dbReference type="NCBI Taxonomy" id="1521930"/>
    <lineage>
        <taxon>Bacteria</taxon>
        <taxon>Pseudomonadati</taxon>
        <taxon>Pseudomonadota</taxon>
        <taxon>Gammaproteobacteria</taxon>
        <taxon>Pasteurellales</taxon>
        <taxon>Pasteurellaceae</taxon>
        <taxon>Mesocricetibacter</taxon>
    </lineage>
</organism>
<comment type="subunit">
    <text evidence="4">Homodimer.</text>
</comment>
<dbReference type="InterPro" id="IPR004839">
    <property type="entry name" value="Aminotransferase_I/II_large"/>
</dbReference>
<keyword evidence="6" id="KW-0808">Transferase</keyword>
<dbReference type="Proteomes" id="UP000295657">
    <property type="component" value="Unassembled WGS sequence"/>
</dbReference>
<evidence type="ECO:0000256" key="8">
    <source>
        <dbReference type="ARBA" id="ARBA00022898"/>
    </source>
</evidence>
<sequence length="398" mass="45137">MSNPDFSDFARSLAQLEHKGRLRSIPILQHRGGHIEKDGRIMLNMSSNDYLGLAADQQLRDEFLAIYDRNPPPFTSSSSRLLTGTFPHYQALEELIATRFQRQSCLLFNSGYHANIGILPALADKQTLIVADKLVHASIIDGIRLSACDFLRYRHNDYEHLQQLIEKHHQAFKRIIVVTESLFSMDGDICDLPRLTALKRRYGNIMLYVDEAHAIGAYGETGLGLAQQLGCIEEIDILVGTFGKALASMGAYAVCDRLLRDYLINFMRPLIYSTALPPFNIAWTYFLFERLPQFSRRRHHLHELSAYLRKGLSTLPGCTMPSRSYIVPYILGDDPLTLQTAAQLQQQGYYCLPIRPPTVPQGTSRIRFSLSADMSFAETEKLVRILHETHSSLPHNND</sequence>
<evidence type="ECO:0000256" key="11">
    <source>
        <dbReference type="ARBA" id="ARBA00047715"/>
    </source>
</evidence>